<keyword evidence="5" id="KW-0460">Magnesium</keyword>
<gene>
    <name evidence="11" type="ORF">Nkreftii_003630</name>
</gene>
<dbReference type="InterPro" id="IPR051083">
    <property type="entry name" value="GrpII_Intron_Splice-Mob/Def"/>
</dbReference>
<dbReference type="NCBIfam" id="NF038237">
    <property type="entry name" value="retron_Ec67_fus"/>
    <property type="match status" value="1"/>
</dbReference>
<accession>A0A7S8FHK7</accession>
<dbReference type="SUPFAM" id="SSF56672">
    <property type="entry name" value="DNA/RNA polymerases"/>
    <property type="match status" value="1"/>
</dbReference>
<dbReference type="PROSITE" id="PS50878">
    <property type="entry name" value="RT_POL"/>
    <property type="match status" value="1"/>
</dbReference>
<evidence type="ECO:0000259" key="10">
    <source>
        <dbReference type="PROSITE" id="PS50878"/>
    </source>
</evidence>
<evidence type="ECO:0000313" key="12">
    <source>
        <dbReference type="Proteomes" id="UP000593737"/>
    </source>
</evidence>
<protein>
    <recommendedName>
        <fullName evidence="1">RNA-directed DNA polymerase</fullName>
        <ecNumber evidence="1">2.7.7.49</ecNumber>
    </recommendedName>
</protein>
<keyword evidence="4" id="KW-0479">Metal-binding</keyword>
<dbReference type="PRINTS" id="PR00866">
    <property type="entry name" value="RNADNAPOLMS"/>
</dbReference>
<dbReference type="InterPro" id="IPR000123">
    <property type="entry name" value="Reverse_transcriptase_msDNA"/>
</dbReference>
<evidence type="ECO:0000256" key="7">
    <source>
        <dbReference type="ARBA" id="ARBA00023118"/>
    </source>
</evidence>
<dbReference type="GO" id="GO:0051607">
    <property type="term" value="P:defense response to virus"/>
    <property type="evidence" value="ECO:0007669"/>
    <property type="project" value="UniProtKB-KW"/>
</dbReference>
<evidence type="ECO:0000256" key="3">
    <source>
        <dbReference type="ARBA" id="ARBA00022695"/>
    </source>
</evidence>
<evidence type="ECO:0000256" key="9">
    <source>
        <dbReference type="ARBA" id="ARBA00048173"/>
    </source>
</evidence>
<evidence type="ECO:0000256" key="2">
    <source>
        <dbReference type="ARBA" id="ARBA00022679"/>
    </source>
</evidence>
<evidence type="ECO:0000256" key="8">
    <source>
        <dbReference type="ARBA" id="ARBA00034120"/>
    </source>
</evidence>
<comment type="similarity">
    <text evidence="8">Belongs to the bacterial reverse transcriptase family.</text>
</comment>
<evidence type="ECO:0000313" key="11">
    <source>
        <dbReference type="EMBL" id="QPD05856.1"/>
    </source>
</evidence>
<dbReference type="InterPro" id="IPR053543">
    <property type="entry name" value="Bacterial_RT"/>
</dbReference>
<keyword evidence="2 11" id="KW-0808">Transferase</keyword>
<feature type="domain" description="Reverse transcriptase" evidence="10">
    <location>
        <begin position="26"/>
        <end position="265"/>
    </location>
</feature>
<proteinExistence type="inferred from homology"/>
<evidence type="ECO:0000256" key="6">
    <source>
        <dbReference type="ARBA" id="ARBA00022918"/>
    </source>
</evidence>
<keyword evidence="3 11" id="KW-0548">Nucleotidyltransferase</keyword>
<sequence>MSRLAGLKAATSISDLATLLGFKPKAISYLLYKQPSEYKYTTFQIPKRSGGQRTIQAPVERLKLLQRRLSDLLQDCHDEINASAKRKDQIAHGFKRDRSIITNAKHHRNRRWVFNIDLEDFFPSINFGRVRGYFLRNRDFMLQERVATVIAQISCHENSLPQGSPCSPIISNLVTHVLDMRLVKLASECGCTYSRYADDLTFSTNKKDFPFQIAGPSAISADRAHLWLPGEPLKQVIERTGFRVNSKKTRMMYRDSRQNVTGLVVNKKINVAREYRHNIRAMVHRLVTTGQFEILGPVTRDKKVVLEKRPGTLNELHGMLGFVDSVECFNHSRTDEYSASLKATYRRFLFYSTFYAASAPVLICEGETDNVYLTHAIVSLASEFPELAELAGAGKTRLKIRIYKYPRTSTARILGLKDGGSAVLCNFIKDYPKEVARFSGPGLAQPVIVIYDNDEGCKGIRSVIANISKVKPTGTEPFTYVYKNLYAVPTPLQEGVTSSKIEDLFEARIKETIIEGKTFNEGNSLDPHKHYGKKVFAHKVIRPNADKVDFTGFRSLLTFPRFHRHLYKEEFDEIGGQHEHQDQTAVYGRV</sequence>
<dbReference type="GO" id="GO:0003723">
    <property type="term" value="F:RNA binding"/>
    <property type="evidence" value="ECO:0007669"/>
    <property type="project" value="InterPro"/>
</dbReference>
<dbReference type="Proteomes" id="UP000593737">
    <property type="component" value="Chromosome"/>
</dbReference>
<dbReference type="KEGG" id="nkf:Nkreftii_003630"/>
<keyword evidence="6 11" id="KW-0695">RNA-directed DNA polymerase</keyword>
<dbReference type="AlphaFoldDB" id="A0A7S8FHK7"/>
<dbReference type="GO" id="GO:0003964">
    <property type="term" value="F:RNA-directed DNA polymerase activity"/>
    <property type="evidence" value="ECO:0007669"/>
    <property type="project" value="UniProtKB-KW"/>
</dbReference>
<dbReference type="PANTHER" id="PTHR34047">
    <property type="entry name" value="NUCLEAR INTRON MATURASE 1, MITOCHONDRIAL-RELATED"/>
    <property type="match status" value="1"/>
</dbReference>
<dbReference type="EC" id="2.7.7.49" evidence="1"/>
<comment type="catalytic activity">
    <reaction evidence="9">
        <text>DNA(n) + a 2'-deoxyribonucleoside 5'-triphosphate = DNA(n+1) + diphosphate</text>
        <dbReference type="Rhea" id="RHEA:22508"/>
        <dbReference type="Rhea" id="RHEA-COMP:17339"/>
        <dbReference type="Rhea" id="RHEA-COMP:17340"/>
        <dbReference type="ChEBI" id="CHEBI:33019"/>
        <dbReference type="ChEBI" id="CHEBI:61560"/>
        <dbReference type="ChEBI" id="CHEBI:173112"/>
        <dbReference type="EC" id="2.7.7.49"/>
    </reaction>
</comment>
<organism evidence="11 12">
    <name type="scientific">Candidatus Nitrospira kreftii</name>
    <dbReference type="NCBI Taxonomy" id="2652173"/>
    <lineage>
        <taxon>Bacteria</taxon>
        <taxon>Pseudomonadati</taxon>
        <taxon>Nitrospirota</taxon>
        <taxon>Nitrospiria</taxon>
        <taxon>Nitrospirales</taxon>
        <taxon>Nitrospiraceae</taxon>
        <taxon>Nitrospira</taxon>
    </lineage>
</organism>
<evidence type="ECO:0000256" key="1">
    <source>
        <dbReference type="ARBA" id="ARBA00012493"/>
    </source>
</evidence>
<dbReference type="EMBL" id="CP047423">
    <property type="protein sequence ID" value="QPD05856.1"/>
    <property type="molecule type" value="Genomic_DNA"/>
</dbReference>
<dbReference type="InterPro" id="IPR043502">
    <property type="entry name" value="DNA/RNA_pol_sf"/>
</dbReference>
<reference evidence="11 12" key="1">
    <citation type="journal article" date="2020" name="ISME J.">
        <title>Enrichment and physiological characterization of a novel comammox Nitrospira indicates ammonium inhibition of complete nitrification.</title>
        <authorList>
            <person name="Sakoula D."/>
            <person name="Koch H."/>
            <person name="Frank J."/>
            <person name="Jetten M.S.M."/>
            <person name="van Kessel M.A.H.J."/>
            <person name="Lucker S."/>
        </authorList>
    </citation>
    <scope>NUCLEOTIDE SEQUENCE [LARGE SCALE GENOMIC DNA]</scope>
    <source>
        <strain evidence="11">Comreactor17</strain>
    </source>
</reference>
<evidence type="ECO:0000256" key="4">
    <source>
        <dbReference type="ARBA" id="ARBA00022723"/>
    </source>
</evidence>
<name>A0A7S8FHK7_9BACT</name>
<dbReference type="PANTHER" id="PTHR34047:SF7">
    <property type="entry name" value="RNA-DIRECTED DNA POLYMERASE"/>
    <property type="match status" value="1"/>
</dbReference>
<dbReference type="CDD" id="cd03487">
    <property type="entry name" value="RT_Bac_retron_II"/>
    <property type="match status" value="1"/>
</dbReference>
<dbReference type="Pfam" id="PF00078">
    <property type="entry name" value="RVT_1"/>
    <property type="match status" value="1"/>
</dbReference>
<evidence type="ECO:0000256" key="5">
    <source>
        <dbReference type="ARBA" id="ARBA00022842"/>
    </source>
</evidence>
<dbReference type="GO" id="GO:0046872">
    <property type="term" value="F:metal ion binding"/>
    <property type="evidence" value="ECO:0007669"/>
    <property type="project" value="UniProtKB-KW"/>
</dbReference>
<dbReference type="InterPro" id="IPR000477">
    <property type="entry name" value="RT_dom"/>
</dbReference>
<keyword evidence="7" id="KW-0051">Antiviral defense</keyword>